<evidence type="ECO:0000256" key="1">
    <source>
        <dbReference type="ARBA" id="ARBA00004141"/>
    </source>
</evidence>
<reference evidence="6" key="1">
    <citation type="submission" date="2015-02" db="EMBL/GenBank/DDBJ databases">
        <title>Genome sequencing for Strongylocentrotus purpuratus.</title>
        <authorList>
            <person name="Murali S."/>
            <person name="Liu Y."/>
            <person name="Vee V."/>
            <person name="English A."/>
            <person name="Wang M."/>
            <person name="Skinner E."/>
            <person name="Han Y."/>
            <person name="Muzny D.M."/>
            <person name="Worley K.C."/>
            <person name="Gibbs R.A."/>
        </authorList>
    </citation>
    <scope>NUCLEOTIDE SEQUENCE</scope>
</reference>
<dbReference type="PROSITE" id="PS50850">
    <property type="entry name" value="MFS"/>
    <property type="match status" value="1"/>
</dbReference>
<feature type="transmembrane region" description="Helical" evidence="3">
    <location>
        <begin position="72"/>
        <end position="95"/>
    </location>
</feature>
<feature type="transmembrane region" description="Helical" evidence="3">
    <location>
        <begin position="332"/>
        <end position="355"/>
    </location>
</feature>
<dbReference type="GO" id="GO:0005886">
    <property type="term" value="C:plasma membrane"/>
    <property type="evidence" value="ECO:0000318"/>
    <property type="project" value="GO_Central"/>
</dbReference>
<keyword evidence="3" id="KW-1133">Transmembrane helix</keyword>
<feature type="transmembrane region" description="Helical" evidence="3">
    <location>
        <begin position="102"/>
        <end position="121"/>
    </location>
</feature>
<dbReference type="Pfam" id="PF07690">
    <property type="entry name" value="MFS_1"/>
    <property type="match status" value="1"/>
</dbReference>
<evidence type="ECO:0000256" key="3">
    <source>
        <dbReference type="SAM" id="Phobius"/>
    </source>
</evidence>
<organism evidence="5 6">
    <name type="scientific">Strongylocentrotus purpuratus</name>
    <name type="common">Purple sea urchin</name>
    <dbReference type="NCBI Taxonomy" id="7668"/>
    <lineage>
        <taxon>Eukaryota</taxon>
        <taxon>Metazoa</taxon>
        <taxon>Echinodermata</taxon>
        <taxon>Eleutherozoa</taxon>
        <taxon>Echinozoa</taxon>
        <taxon>Echinoidea</taxon>
        <taxon>Euechinoidea</taxon>
        <taxon>Echinacea</taxon>
        <taxon>Camarodonta</taxon>
        <taxon>Echinidea</taxon>
        <taxon>Strongylocentrotidae</taxon>
        <taxon>Strongylocentrotus</taxon>
    </lineage>
</organism>
<dbReference type="RefSeq" id="XP_030831715.1">
    <property type="nucleotide sequence ID" value="XM_030975855.1"/>
</dbReference>
<feature type="compositionally biased region" description="Low complexity" evidence="2">
    <location>
        <begin position="10"/>
        <end position="25"/>
    </location>
</feature>
<dbReference type="Proteomes" id="UP000007110">
    <property type="component" value="Unassembled WGS sequence"/>
</dbReference>
<feature type="transmembrane region" description="Helical" evidence="3">
    <location>
        <begin position="407"/>
        <end position="425"/>
    </location>
</feature>
<feature type="transmembrane region" description="Helical" evidence="3">
    <location>
        <begin position="431"/>
        <end position="454"/>
    </location>
</feature>
<evidence type="ECO:0000259" key="4">
    <source>
        <dbReference type="PROSITE" id="PS50850"/>
    </source>
</evidence>
<feature type="region of interest" description="Disordered" evidence="2">
    <location>
        <begin position="1"/>
        <end position="25"/>
    </location>
</feature>
<dbReference type="AlphaFoldDB" id="A0A7M7N7U0"/>
<sequence length="526" mass="55657">MQAASSRVESLTPSSSPDKPSSSSTLLSHSTKAPWMLLVWCHVSQILAGGLLKSLAVFLDDILQEFDSSVAFMGWMFSLEAFFFGLTCPFASFATKKLGPRAVMMVGGLINGGGILMASLATNIIVVGVGISAIAGTGSSMIYVAALVTVRKNFHTFYAIANGLTLAGVSVAVFTFPPIIRVLINNFGWRGALCILSAISLNTMVTGALMKDGGYKKKPKRPSDEKGETRPFVSKSCNTRTPSASRNSEKNDDVSCTLRKSGLKISGSSNTGVTFKAVDDINVNCRSENDYASSSCKMGLHSVYIDGEITSIPMPLNGNARPYRRPSISEKYVKLIIANITHGLLGVVAFLWSMANTATMKYLVAAGVERGLTSIQGAMLLSATGVTQCLSLLVNGVIISKGWVTPLQLYLAVFFLMAGAVFGIAMFQHYVVGLVCSAMFGLGTGTIISLNLVIQRTLDPRAGAQAAGWLMFLEGVGGCIGGFCIGAVRDLSGSYTISFLVSGVVTSVAASLVIVILVIRRVKRGH</sequence>
<dbReference type="InterPro" id="IPR011701">
    <property type="entry name" value="MFS"/>
</dbReference>
<dbReference type="InterPro" id="IPR020846">
    <property type="entry name" value="MFS_dom"/>
</dbReference>
<keyword evidence="3" id="KW-0812">Transmembrane</keyword>
<dbReference type="EnsemblMetazoa" id="XM_030975855">
    <property type="protein sequence ID" value="XP_030831715"/>
    <property type="gene ID" value="LOC100892211"/>
</dbReference>
<proteinExistence type="predicted"/>
<dbReference type="PANTHER" id="PTHR11360">
    <property type="entry name" value="MONOCARBOXYLATE TRANSPORTER"/>
    <property type="match status" value="1"/>
</dbReference>
<feature type="domain" description="Major facilitator superfamily (MFS) profile" evidence="4">
    <location>
        <begin position="37"/>
        <end position="521"/>
    </location>
</feature>
<dbReference type="PANTHER" id="PTHR11360:SF303">
    <property type="entry name" value="MAJOR FACILITATOR SUPERFAMILY (MFS) PROFILE DOMAIN-CONTAINING PROTEIN"/>
    <property type="match status" value="1"/>
</dbReference>
<dbReference type="Gene3D" id="1.20.1250.20">
    <property type="entry name" value="MFS general substrate transporter like domains"/>
    <property type="match status" value="2"/>
</dbReference>
<evidence type="ECO:0000313" key="5">
    <source>
        <dbReference type="EnsemblMetazoa" id="XP_030831715"/>
    </source>
</evidence>
<keyword evidence="3" id="KW-0472">Membrane</keyword>
<dbReference type="GeneID" id="100892211"/>
<evidence type="ECO:0000313" key="6">
    <source>
        <dbReference type="Proteomes" id="UP000007110"/>
    </source>
</evidence>
<feature type="transmembrane region" description="Helical" evidence="3">
    <location>
        <begin position="127"/>
        <end position="150"/>
    </location>
</feature>
<name>A0A7M7N7U0_STRPU</name>
<dbReference type="KEGG" id="spu:100892211"/>
<feature type="region of interest" description="Disordered" evidence="2">
    <location>
        <begin position="214"/>
        <end position="253"/>
    </location>
</feature>
<feature type="transmembrane region" description="Helical" evidence="3">
    <location>
        <begin position="188"/>
        <end position="210"/>
    </location>
</feature>
<feature type="transmembrane region" description="Helical" evidence="3">
    <location>
        <begin position="157"/>
        <end position="176"/>
    </location>
</feature>
<keyword evidence="6" id="KW-1185">Reference proteome</keyword>
<protein>
    <recommendedName>
        <fullName evidence="4">Major facilitator superfamily (MFS) profile domain-containing protein</fullName>
    </recommendedName>
</protein>
<feature type="transmembrane region" description="Helical" evidence="3">
    <location>
        <begin position="494"/>
        <end position="519"/>
    </location>
</feature>
<feature type="transmembrane region" description="Helical" evidence="3">
    <location>
        <begin position="375"/>
        <end position="395"/>
    </location>
</feature>
<dbReference type="InterPro" id="IPR036259">
    <property type="entry name" value="MFS_trans_sf"/>
</dbReference>
<dbReference type="SUPFAM" id="SSF103473">
    <property type="entry name" value="MFS general substrate transporter"/>
    <property type="match status" value="1"/>
</dbReference>
<dbReference type="OrthoDB" id="6499973at2759"/>
<feature type="transmembrane region" description="Helical" evidence="3">
    <location>
        <begin position="466"/>
        <end position="488"/>
    </location>
</feature>
<dbReference type="OMA" id="TEDERCC"/>
<evidence type="ECO:0000256" key="2">
    <source>
        <dbReference type="SAM" id="MobiDB-lite"/>
    </source>
</evidence>
<dbReference type="GO" id="GO:0008028">
    <property type="term" value="F:monocarboxylic acid transmembrane transporter activity"/>
    <property type="evidence" value="ECO:0000318"/>
    <property type="project" value="GO_Central"/>
</dbReference>
<feature type="transmembrane region" description="Helical" evidence="3">
    <location>
        <begin position="33"/>
        <end position="52"/>
    </location>
</feature>
<dbReference type="InterPro" id="IPR050327">
    <property type="entry name" value="Proton-linked_MCT"/>
</dbReference>
<comment type="subcellular location">
    <subcellularLocation>
        <location evidence="1">Membrane</location>
        <topology evidence="1">Multi-pass membrane protein</topology>
    </subcellularLocation>
</comment>
<reference evidence="5" key="2">
    <citation type="submission" date="2021-01" db="UniProtKB">
        <authorList>
            <consortium name="EnsemblMetazoa"/>
        </authorList>
    </citation>
    <scope>IDENTIFICATION</scope>
</reference>
<accession>A0A7M7N7U0</accession>
<feature type="compositionally biased region" description="Polar residues" evidence="2">
    <location>
        <begin position="235"/>
        <end position="246"/>
    </location>
</feature>
<dbReference type="InParanoid" id="A0A7M7N7U0"/>